<organism evidence="6 7">
    <name type="scientific">Cellulomonas avistercoris</name>
    <dbReference type="NCBI Taxonomy" id="2762242"/>
    <lineage>
        <taxon>Bacteria</taxon>
        <taxon>Bacillati</taxon>
        <taxon>Actinomycetota</taxon>
        <taxon>Actinomycetes</taxon>
        <taxon>Micrococcales</taxon>
        <taxon>Cellulomonadaceae</taxon>
        <taxon>Cellulomonas</taxon>
    </lineage>
</organism>
<evidence type="ECO:0000256" key="3">
    <source>
        <dbReference type="ARBA" id="ARBA00022643"/>
    </source>
</evidence>
<dbReference type="Proteomes" id="UP000604241">
    <property type="component" value="Unassembled WGS sequence"/>
</dbReference>
<evidence type="ECO:0000259" key="5">
    <source>
        <dbReference type="Pfam" id="PF00881"/>
    </source>
</evidence>
<dbReference type="Gene3D" id="3.40.109.10">
    <property type="entry name" value="NADH Oxidase"/>
    <property type="match status" value="1"/>
</dbReference>
<dbReference type="InterPro" id="IPR000415">
    <property type="entry name" value="Nitroreductase-like"/>
</dbReference>
<keyword evidence="3" id="KW-0288">FMN</keyword>
<evidence type="ECO:0000256" key="4">
    <source>
        <dbReference type="ARBA" id="ARBA00023002"/>
    </source>
</evidence>
<name>A0ABR8Q9F7_9CELL</name>
<proteinExistence type="inferred from homology"/>
<evidence type="ECO:0000256" key="2">
    <source>
        <dbReference type="ARBA" id="ARBA00022630"/>
    </source>
</evidence>
<protein>
    <submittedName>
        <fullName evidence="6">Nitroreductase family protein</fullName>
    </submittedName>
</protein>
<comment type="caution">
    <text evidence="6">The sequence shown here is derived from an EMBL/GenBank/DDBJ whole genome shotgun (WGS) entry which is preliminary data.</text>
</comment>
<gene>
    <name evidence="6" type="ORF">H9657_02035</name>
</gene>
<dbReference type="RefSeq" id="WP_191779786.1">
    <property type="nucleotide sequence ID" value="NZ_JACSQV010000001.1"/>
</dbReference>
<keyword evidence="7" id="KW-1185">Reference proteome</keyword>
<dbReference type="Pfam" id="PF00881">
    <property type="entry name" value="Nitroreductase"/>
    <property type="match status" value="1"/>
</dbReference>
<accession>A0ABR8Q9F7</accession>
<dbReference type="SUPFAM" id="SSF55469">
    <property type="entry name" value="FMN-dependent nitroreductase-like"/>
    <property type="match status" value="1"/>
</dbReference>
<evidence type="ECO:0000313" key="6">
    <source>
        <dbReference type="EMBL" id="MBD7917062.1"/>
    </source>
</evidence>
<dbReference type="InterPro" id="IPR016446">
    <property type="entry name" value="Flavin_OxRdtase_Frp"/>
</dbReference>
<reference evidence="6 7" key="1">
    <citation type="submission" date="2020-08" db="EMBL/GenBank/DDBJ databases">
        <title>A Genomic Blueprint of the Chicken Gut Microbiome.</title>
        <authorList>
            <person name="Gilroy R."/>
            <person name="Ravi A."/>
            <person name="Getino M."/>
            <person name="Pursley I."/>
            <person name="Horton D.L."/>
            <person name="Alikhan N.-F."/>
            <person name="Baker D."/>
            <person name="Gharbi K."/>
            <person name="Hall N."/>
            <person name="Watson M."/>
            <person name="Adriaenssens E.M."/>
            <person name="Foster-Nyarko E."/>
            <person name="Jarju S."/>
            <person name="Secka A."/>
            <person name="Antonio M."/>
            <person name="Oren A."/>
            <person name="Chaudhuri R."/>
            <person name="La Ragione R.M."/>
            <person name="Hildebrand F."/>
            <person name="Pallen M.J."/>
        </authorList>
    </citation>
    <scope>NUCLEOTIDE SEQUENCE [LARGE SCALE GENOMIC DNA]</scope>
    <source>
        <strain evidence="6 7">Sa3CUA2</strain>
    </source>
</reference>
<evidence type="ECO:0000256" key="1">
    <source>
        <dbReference type="ARBA" id="ARBA00008366"/>
    </source>
</evidence>
<feature type="domain" description="Nitroreductase" evidence="5">
    <location>
        <begin position="24"/>
        <end position="165"/>
    </location>
</feature>
<keyword evidence="4" id="KW-0560">Oxidoreductase</keyword>
<dbReference type="EMBL" id="JACSQV010000001">
    <property type="protein sequence ID" value="MBD7917062.1"/>
    <property type="molecule type" value="Genomic_DNA"/>
</dbReference>
<dbReference type="PANTHER" id="PTHR43425:SF2">
    <property type="entry name" value="OXYGEN-INSENSITIVE NADPH NITROREDUCTASE"/>
    <property type="match status" value="1"/>
</dbReference>
<dbReference type="PANTHER" id="PTHR43425">
    <property type="entry name" value="OXYGEN-INSENSITIVE NADPH NITROREDUCTASE"/>
    <property type="match status" value="1"/>
</dbReference>
<evidence type="ECO:0000313" key="7">
    <source>
        <dbReference type="Proteomes" id="UP000604241"/>
    </source>
</evidence>
<dbReference type="InterPro" id="IPR029479">
    <property type="entry name" value="Nitroreductase"/>
</dbReference>
<sequence length="266" mass="28542">MTREETLPCAGTDAAAALLASGASVRRFTADAVPDSVVEQAVALAQRAPSASGHQPYSVSYVTDPDLRAELESAMAVQAFVHDAPVFLLVYVDWSRQDVIADALVGPSSMNRTSRLMVGTIDASIFAHHLALALRAAGLGVCMVANPLLAMDEVARLLGLPARSCMPLHVLVAGHPAEVVPPRPRYPRDMVLHRDARPGPPDVDETLAYLRRGDAELQAVNYFEVTGDPVTSWPEHYAIKYGRRAAERTWEPLAGALPGFLDGQAT</sequence>
<keyword evidence="2" id="KW-0285">Flavoprotein</keyword>
<comment type="similarity">
    <text evidence="1">Belongs to the flavin oxidoreductase frp family.</text>
</comment>